<dbReference type="PROSITE" id="PS50240">
    <property type="entry name" value="TRYPSIN_DOM"/>
    <property type="match status" value="1"/>
</dbReference>
<dbReference type="PROSITE" id="PS01209">
    <property type="entry name" value="LDLRA_1"/>
    <property type="match status" value="1"/>
</dbReference>
<feature type="signal peptide" evidence="15">
    <location>
        <begin position="1"/>
        <end position="23"/>
    </location>
</feature>
<protein>
    <recommendedName>
        <fullName evidence="10">limulus clotting factor C</fullName>
        <ecNumber evidence="10">3.4.21.84</ecNumber>
    </recommendedName>
</protein>
<dbReference type="SUPFAM" id="SSF50494">
    <property type="entry name" value="Trypsin-like serine proteases"/>
    <property type="match status" value="2"/>
</dbReference>
<feature type="disulfide bond" evidence="11">
    <location>
        <begin position="1418"/>
        <end position="1433"/>
    </location>
</feature>
<feature type="disulfide bond" evidence="11">
    <location>
        <begin position="1967"/>
        <end position="1982"/>
    </location>
</feature>
<evidence type="ECO:0000256" key="3">
    <source>
        <dbReference type="ARBA" id="ARBA00022729"/>
    </source>
</evidence>
<sequence>MIIIFVIISTLLALFGSILINQAYNSQHHQRIVIKAVESSDSDHLSGQLSCRSKRSVNNEISRQLTIDSDEDEFRDREHDFFKSSPSNLIKRDAKITDDDEIEKLLNEKYREINKNENLVRPRRENLENSIEKFEKTLENSENFITNLKSDEIDEETSNLIQKNLHDLSAEMKAIDDDIISLLETSNLIDNSIHKRIRHKRNVGNLHEIDTINFGRAPILEEKKREKRLIQQKLEEVRDEFIRCKKSNSNDCDEVYSRVMKRFKEITRKFKEIEDIMKDMDVIDINKKPTVERSEKSDENKSDEKKDKKKKKKPKKSSEEKNSSEEKPKASKEQGTDDIKTTTEEIEEDETTTAENTTKKEDDEVGGQNEDEEDEDEELTESRSDAESNQNLGCDSDEELPLIGEQLSLEDGEILEQPKKKKKTKAIVKDHDKKLHKDKHQSTKIIKKDHKDNHKQVHIKKDSKKTKIMHKSAEGSEVGIVNERKDEISSKLNNPTISKFPVSDNEPITACPAPAFDSSVNKPPKFVDELQDERYLSTKLYDHEPSFDKRIEGKITGNEILDGVAHLLHDIIDDGMQTIASNTRSEAENRQAQQNFAPMQFSGFANAPVVYPTTGETMKATSKVFMNPGYSLMPYPVCFVNYHQQYRQVQPYAYPQMMPMPMQMPMMHTQPGGVFMPTGGQFMGPRPVPVQPMMQNFQGYPNYREAIGQPTFCAFMPTESAQLPAYYEQTTTAAPPSGKPSGTWNRKTGDDDGRDERNRMLNNLNPHNIPSQYDIIYATYPSQIFNMNQSSHHNCEPGKLPCFSTNQCISKSKWCDSKVDCVDASDETACSCKARLHESRICDGFIDCPMGTDELGCFGCDKFQYSCYENRKDYEDNPSKMMCYSSLEKCDGFNNCYNGKDETECSMIVQQIGAVNSYFTSHSEGILHRNYKGRWYPVCKNPMKWAIEACESEVGKVNYEPMLSIKNGQISGPFIHSTESGIEAPTFSDVCRMRKALMNNDENSVFYVKCGQPKCGVSKIDAEKFTRNKREADELVQAARIVGGSSALPGEFPFIVAIFKDGRFHCGGSIYNEKWILTAAHCTRAFESHHYEVRAGLLRRSSYSPMIQITYVTHIIPHEQYDRSTLRHDIALMRVKDQFNFNKWVRPICMPTVDRTGTKEWIYGPKAGSICTTLGWGALREKGPDPDELQVVDVPILSKCKYQNDEESGCVCAGEKDGEKDACQGDSGGPLVCRGFANPSEWYLLGIVSHGEGCARANEPGVYTRTSLYLNWIEETTNALKQLPFNTPRENCPGMNCVWGIPKCIPKASKCNGAVDCLGGEDEVNCPLNWMDLMLVGSKNDKNETTSGIDPNKIVNDVESKKVSKKELKSEVFRCSRIPQTINIDLRCDRTFDCEDGTDELNCKCKDHLKGPFAKLICDGHVDCADSSDEVDCFALTDGHSISLDINNKPYLHSKGIVTRNMNSSWKLMCDDNGDFVKNSVSIGTDICNIIGFKSLKSARVVAMRNNDLYMDIDIRRRESHPSAKSMIKSSVRVGSNDVDECLALEVECSPFKKSSFADKNSTISNVDQKLVPVSGNSTFLKPQNVHIWSHLNDFYSPWTVEIYSNGDLAGVGILVDKSWVLAEKSILGNDENPLKLNYVSALVGNAKSFLKIQSPYEQTSKVDCLHHVNDSNAMLLHLDKHFHFNRHVLPLFLPIQNEIEEDDDKCMAIAVAGFKKSLKSLSLKIKRNCQGIAGKDCYKVHKDNEKKIKEYCSDSETSHKIATIVCRTNTSDWYPKAFHKMKKGFCDFVDPVCVFDLKSGHIYSDIAEYEDSPTCKVCKYKSSDFPCPTHRCPFGKCLHESQVCNKIQDCHDGSDETPQACDKIKRKNSLCSPIKSIKCRNGRCVDKSKFCDHIDDCGDRTDEPSECTCYEYLLATNPRKICDGIVHCWDRSDEDVNFCQSKCNQGGRKKFMCKGSPHCVPYEVVCDKKIDCPNGEDEKHCWGFYGSLGSDFYEVYQQTMGLWHTKCFPKSSPPTQSEIEDICKQLNPKSRNFQPQARLITSTNTTLREREEVKNLQVEFQDAENATKVVLFSKFSPTKISEAFTAHLKTDKPLAKVVSWSKEDHQNCYRLEIKCD</sequence>
<feature type="domain" description="Peptidase S1" evidence="16">
    <location>
        <begin position="1041"/>
        <end position="1278"/>
    </location>
</feature>
<proteinExistence type="inferred from homology"/>
<feature type="disulfide bond" evidence="11">
    <location>
        <begin position="1880"/>
        <end position="1898"/>
    </location>
</feature>
<feature type="disulfide bond" evidence="11">
    <location>
        <begin position="1311"/>
        <end position="1326"/>
    </location>
</feature>
<dbReference type="InterPro" id="IPR033116">
    <property type="entry name" value="TRYPSIN_SER"/>
</dbReference>
<feature type="disulfide bond" evidence="11">
    <location>
        <begin position="1292"/>
        <end position="1304"/>
    </location>
</feature>
<feature type="chain" id="PRO_5040376286" description="limulus clotting factor C" evidence="15">
    <location>
        <begin position="24"/>
        <end position="2117"/>
    </location>
</feature>
<feature type="disulfide bond" evidence="11">
    <location>
        <begin position="815"/>
        <end position="830"/>
    </location>
</feature>
<dbReference type="PANTHER" id="PTHR24258">
    <property type="entry name" value="SERINE PROTEASE-RELATED"/>
    <property type="match status" value="1"/>
</dbReference>
<keyword evidence="13" id="KW-0175">Coiled coil</keyword>
<dbReference type="InterPro" id="IPR015420">
    <property type="entry name" value="Peptidase_S1A_nudel"/>
</dbReference>
<comment type="similarity">
    <text evidence="8">Belongs to the peptidase S1 family. CLIP subfamily.</text>
</comment>
<evidence type="ECO:0000256" key="12">
    <source>
        <dbReference type="RuleBase" id="RU363034"/>
    </source>
</evidence>
<dbReference type="Gene3D" id="4.10.1220.10">
    <property type="entry name" value="EGF-type module"/>
    <property type="match status" value="1"/>
</dbReference>
<dbReference type="FunFam" id="2.40.10.10:FF:000120">
    <property type="entry name" value="Putative serine protease"/>
    <property type="match status" value="1"/>
</dbReference>
<evidence type="ECO:0000256" key="11">
    <source>
        <dbReference type="PROSITE-ProRule" id="PRU00124"/>
    </source>
</evidence>
<evidence type="ECO:0000256" key="1">
    <source>
        <dbReference type="ARBA" id="ARBA00022659"/>
    </source>
</evidence>
<evidence type="ECO:0000256" key="8">
    <source>
        <dbReference type="ARBA" id="ARBA00024195"/>
    </source>
</evidence>
<dbReference type="SUPFAM" id="SSF57424">
    <property type="entry name" value="LDL receptor-like module"/>
    <property type="match status" value="6"/>
</dbReference>
<dbReference type="GO" id="GO:0004252">
    <property type="term" value="F:serine-type endopeptidase activity"/>
    <property type="evidence" value="ECO:0007669"/>
    <property type="project" value="InterPro"/>
</dbReference>
<feature type="compositionally biased region" description="Basic and acidic residues" evidence="14">
    <location>
        <begin position="316"/>
        <end position="343"/>
    </location>
</feature>
<dbReference type="Pfam" id="PF00057">
    <property type="entry name" value="Ldl_recept_a"/>
    <property type="match status" value="3"/>
</dbReference>
<dbReference type="CDD" id="cd00190">
    <property type="entry name" value="Tryp_SPc"/>
    <property type="match status" value="1"/>
</dbReference>
<reference evidence="17" key="2">
    <citation type="submission" date="2022-10" db="EMBL/GenBank/DDBJ databases">
        <authorList>
            <consortium name="ENA_rothamsted_submissions"/>
            <consortium name="culmorum"/>
            <person name="King R."/>
        </authorList>
    </citation>
    <scope>NUCLEOTIDE SEQUENCE</scope>
</reference>
<evidence type="ECO:0000259" key="16">
    <source>
        <dbReference type="PROSITE" id="PS50240"/>
    </source>
</evidence>
<evidence type="ECO:0000256" key="6">
    <source>
        <dbReference type="ARBA" id="ARBA00022825"/>
    </source>
</evidence>
<dbReference type="Pfam" id="PF09342">
    <property type="entry name" value="DUF1986"/>
    <property type="match status" value="1"/>
</dbReference>
<evidence type="ECO:0000313" key="17">
    <source>
        <dbReference type="EMBL" id="CAH1734783.1"/>
    </source>
</evidence>
<evidence type="ECO:0000256" key="2">
    <source>
        <dbReference type="ARBA" id="ARBA00022670"/>
    </source>
</evidence>
<dbReference type="InterPro" id="IPR009003">
    <property type="entry name" value="Peptidase_S1_PA"/>
</dbReference>
<gene>
    <name evidence="17" type="ORF">CHIRRI_LOCUS14073</name>
</gene>
<reference evidence="17" key="1">
    <citation type="submission" date="2022-01" db="EMBL/GenBank/DDBJ databases">
        <authorList>
            <person name="King R."/>
        </authorList>
    </citation>
    <scope>NUCLEOTIDE SEQUENCE</scope>
</reference>
<keyword evidence="5" id="KW-0353">Hemolymph clotting</keyword>
<dbReference type="Proteomes" id="UP001153620">
    <property type="component" value="Chromosome 4"/>
</dbReference>
<keyword evidence="3 15" id="KW-0732">Signal</keyword>
<organism evidence="17 18">
    <name type="scientific">Chironomus riparius</name>
    <dbReference type="NCBI Taxonomy" id="315576"/>
    <lineage>
        <taxon>Eukaryota</taxon>
        <taxon>Metazoa</taxon>
        <taxon>Ecdysozoa</taxon>
        <taxon>Arthropoda</taxon>
        <taxon>Hexapoda</taxon>
        <taxon>Insecta</taxon>
        <taxon>Pterygota</taxon>
        <taxon>Neoptera</taxon>
        <taxon>Endopterygota</taxon>
        <taxon>Diptera</taxon>
        <taxon>Nematocera</taxon>
        <taxon>Chironomoidea</taxon>
        <taxon>Chironomidae</taxon>
        <taxon>Chironominae</taxon>
        <taxon>Chironomus</taxon>
    </lineage>
</organism>
<evidence type="ECO:0000313" key="18">
    <source>
        <dbReference type="Proteomes" id="UP001153620"/>
    </source>
</evidence>
<feature type="region of interest" description="Disordered" evidence="14">
    <location>
        <begin position="730"/>
        <end position="765"/>
    </location>
</feature>
<feature type="region of interest" description="Disordered" evidence="14">
    <location>
        <begin position="290"/>
        <end position="475"/>
    </location>
</feature>
<feature type="compositionally biased region" description="Polar residues" evidence="14">
    <location>
        <begin position="730"/>
        <end position="746"/>
    </location>
</feature>
<name>A0A9P0JBP6_9DIPT</name>
<accession>A0A9P0JBP6</accession>
<keyword evidence="4 12" id="KW-0378">Hydrolase</keyword>
<dbReference type="PROSITE" id="PS50068">
    <property type="entry name" value="LDLRA_2"/>
    <property type="match status" value="7"/>
</dbReference>
<keyword evidence="7 11" id="KW-1015">Disulfide bond</keyword>
<dbReference type="EMBL" id="OU895880">
    <property type="protein sequence ID" value="CAH1734783.1"/>
    <property type="molecule type" value="Genomic_DNA"/>
</dbReference>
<comment type="caution">
    <text evidence="11">Lacks conserved residue(s) required for the propagation of feature annotation.</text>
</comment>
<keyword evidence="1" id="KW-0768">Sushi</keyword>
<keyword evidence="2 12" id="KW-0645">Protease</keyword>
<evidence type="ECO:0000256" key="4">
    <source>
        <dbReference type="ARBA" id="ARBA00022801"/>
    </source>
</evidence>
<keyword evidence="6 12" id="KW-0720">Serine protease</keyword>
<dbReference type="GO" id="GO:0042381">
    <property type="term" value="P:hemolymph coagulation"/>
    <property type="evidence" value="ECO:0007669"/>
    <property type="project" value="UniProtKB-KW"/>
</dbReference>
<dbReference type="EC" id="3.4.21.84" evidence="10"/>
<dbReference type="SMART" id="SM00192">
    <property type="entry name" value="LDLa"/>
    <property type="match status" value="8"/>
</dbReference>
<evidence type="ECO:0000256" key="15">
    <source>
        <dbReference type="SAM" id="SignalP"/>
    </source>
</evidence>
<dbReference type="InterPro" id="IPR043504">
    <property type="entry name" value="Peptidase_S1_PA_chymotrypsin"/>
</dbReference>
<dbReference type="PROSITE" id="PS00135">
    <property type="entry name" value="TRYPSIN_SER"/>
    <property type="match status" value="1"/>
</dbReference>
<dbReference type="SMART" id="SM00020">
    <property type="entry name" value="Tryp_SPc"/>
    <property type="match status" value="1"/>
</dbReference>
<dbReference type="PROSITE" id="PS00134">
    <property type="entry name" value="TRYPSIN_HIS"/>
    <property type="match status" value="1"/>
</dbReference>
<dbReference type="PANTHER" id="PTHR24258:SF116">
    <property type="entry name" value="FI16631P1-RELATED"/>
    <property type="match status" value="1"/>
</dbReference>
<feature type="compositionally biased region" description="Basic and acidic residues" evidence="14">
    <location>
        <begin position="290"/>
        <end position="306"/>
    </location>
</feature>
<dbReference type="InterPro" id="IPR001254">
    <property type="entry name" value="Trypsin_dom"/>
</dbReference>
<evidence type="ECO:0000256" key="13">
    <source>
        <dbReference type="SAM" id="Coils"/>
    </source>
</evidence>
<evidence type="ECO:0000256" key="7">
    <source>
        <dbReference type="ARBA" id="ARBA00023157"/>
    </source>
</evidence>
<dbReference type="InterPro" id="IPR018114">
    <property type="entry name" value="TRYPSIN_HIS"/>
</dbReference>
<dbReference type="CDD" id="cd00112">
    <property type="entry name" value="LDLa"/>
    <property type="match status" value="7"/>
</dbReference>
<dbReference type="InterPro" id="IPR036055">
    <property type="entry name" value="LDL_receptor-like_sf"/>
</dbReference>
<feature type="compositionally biased region" description="Basic and acidic residues" evidence="14">
    <location>
        <begin position="747"/>
        <end position="759"/>
    </location>
</feature>
<feature type="coiled-coil region" evidence="13">
    <location>
        <begin position="124"/>
        <end position="151"/>
    </location>
</feature>
<evidence type="ECO:0000256" key="10">
    <source>
        <dbReference type="ARBA" id="ARBA00066707"/>
    </source>
</evidence>
<dbReference type="PRINTS" id="PR00261">
    <property type="entry name" value="LDLRECEPTOR"/>
</dbReference>
<dbReference type="Gene3D" id="2.40.10.10">
    <property type="entry name" value="Trypsin-like serine proteases"/>
    <property type="match status" value="2"/>
</dbReference>
<dbReference type="InterPro" id="IPR023415">
    <property type="entry name" value="LDLR_class-A_CS"/>
</dbReference>
<comment type="catalytic activity">
    <reaction evidence="9">
        <text>Selective cleavage of 103-Arg-|-Ser-104 and 124-Ile-|-Ile-125 bonds in Limulus clotting factor B to form activated factor B. Cleavage of -Pro-Arg-|-Xaa- bonds in synthetic substrates.</text>
        <dbReference type="EC" id="3.4.21.84"/>
    </reaction>
</comment>
<evidence type="ECO:0000256" key="14">
    <source>
        <dbReference type="SAM" id="MobiDB-lite"/>
    </source>
</evidence>
<feature type="disulfide bond" evidence="11">
    <location>
        <begin position="890"/>
        <end position="905"/>
    </location>
</feature>
<dbReference type="InterPro" id="IPR002172">
    <property type="entry name" value="LDrepeatLR_classA_rpt"/>
</dbReference>
<evidence type="ECO:0000256" key="5">
    <source>
        <dbReference type="ARBA" id="ARBA00022820"/>
    </source>
</evidence>
<dbReference type="Gene3D" id="4.10.400.10">
    <property type="entry name" value="Low-density Lipoprotein Receptor"/>
    <property type="match status" value="5"/>
</dbReference>
<dbReference type="Pfam" id="PF00089">
    <property type="entry name" value="Trypsin"/>
    <property type="match status" value="1"/>
</dbReference>
<feature type="compositionally biased region" description="Basic residues" evidence="14">
    <location>
        <begin position="456"/>
        <end position="470"/>
    </location>
</feature>
<dbReference type="GO" id="GO:0006508">
    <property type="term" value="P:proteolysis"/>
    <property type="evidence" value="ECO:0007669"/>
    <property type="project" value="UniProtKB-KW"/>
</dbReference>
<feature type="compositionally biased region" description="Acidic residues" evidence="14">
    <location>
        <begin position="363"/>
        <end position="379"/>
    </location>
</feature>
<keyword evidence="18" id="KW-1185">Reference proteome</keyword>
<evidence type="ECO:0000256" key="9">
    <source>
        <dbReference type="ARBA" id="ARBA00052079"/>
    </source>
</evidence>